<dbReference type="Proteomes" id="UP001299265">
    <property type="component" value="Unassembled WGS sequence"/>
</dbReference>
<dbReference type="NCBIfam" id="TIGR00379">
    <property type="entry name" value="cobB"/>
    <property type="match status" value="1"/>
</dbReference>
<keyword evidence="3 7" id="KW-0547">Nucleotide-binding</keyword>
<dbReference type="SUPFAM" id="SSF52317">
    <property type="entry name" value="Class I glutamine amidotransferase-like"/>
    <property type="match status" value="1"/>
</dbReference>
<gene>
    <name evidence="7" type="primary">cbiA</name>
    <name evidence="10" type="ORF">LQE92_00965</name>
</gene>
<evidence type="ECO:0000256" key="5">
    <source>
        <dbReference type="ARBA" id="ARBA00022842"/>
    </source>
</evidence>
<dbReference type="EMBL" id="JAJNOR010000001">
    <property type="protein sequence ID" value="MCD2491196.1"/>
    <property type="molecule type" value="Genomic_DNA"/>
</dbReference>
<dbReference type="AlphaFoldDB" id="A0AAP2RFW7"/>
<dbReference type="EC" id="6.3.5.11" evidence="7"/>
<evidence type="ECO:0000256" key="4">
    <source>
        <dbReference type="ARBA" id="ARBA00022840"/>
    </source>
</evidence>
<comment type="domain">
    <text evidence="7">Comprises of two domains. The C-terminal domain contains the binding site for glutamine and catalyzes the hydrolysis of this substrate to glutamate and ammonia. The N-terminal domain is anticipated to bind ATP and cobyrinate and catalyzes the ultimate synthesis of the diamide product. The ammonia produced via the glutaminase domain is probably translocated to the adjacent domain via a molecular tunnel, where it reacts with an activated intermediate.</text>
</comment>
<dbReference type="InterPro" id="IPR011698">
    <property type="entry name" value="GATase_3"/>
</dbReference>
<feature type="domain" description="CobB/CobQ-like glutamine amidotransferase" evidence="9">
    <location>
        <begin position="252"/>
        <end position="406"/>
    </location>
</feature>
<dbReference type="GO" id="GO:0009236">
    <property type="term" value="P:cobalamin biosynthetic process"/>
    <property type="evidence" value="ECO:0007669"/>
    <property type="project" value="UniProtKB-UniRule"/>
</dbReference>
<keyword evidence="11" id="KW-1185">Reference proteome</keyword>
<evidence type="ECO:0000256" key="3">
    <source>
        <dbReference type="ARBA" id="ARBA00022741"/>
    </source>
</evidence>
<dbReference type="InterPro" id="IPR002586">
    <property type="entry name" value="CobQ/CobB/MinD/ParA_Nub-bd_dom"/>
</dbReference>
<dbReference type="Pfam" id="PF07685">
    <property type="entry name" value="GATase_3"/>
    <property type="match status" value="1"/>
</dbReference>
<dbReference type="Pfam" id="PF01656">
    <property type="entry name" value="CbiA"/>
    <property type="match status" value="1"/>
</dbReference>
<feature type="active site" description="Nucleophile" evidence="7">
    <location>
        <position position="335"/>
    </location>
</feature>
<comment type="miscellaneous">
    <text evidence="7">The a and c carboxylates of cobyrinate are activated for nucleophilic attack via formation of a phosphorylated intermediate by ATP. CbiA catalyzes first the amidation of the c-carboxylate, and then that of the a-carboxylate.</text>
</comment>
<evidence type="ECO:0000313" key="11">
    <source>
        <dbReference type="Proteomes" id="UP001299265"/>
    </source>
</evidence>
<evidence type="ECO:0000256" key="1">
    <source>
        <dbReference type="ARBA" id="ARBA00001946"/>
    </source>
</evidence>
<evidence type="ECO:0000256" key="2">
    <source>
        <dbReference type="ARBA" id="ARBA00022598"/>
    </source>
</evidence>
<feature type="site" description="Increases nucleophilicity of active site Cys" evidence="7">
    <location>
        <position position="435"/>
    </location>
</feature>
<dbReference type="SUPFAM" id="SSF52540">
    <property type="entry name" value="P-loop containing nucleoside triphosphate hydrolases"/>
    <property type="match status" value="1"/>
</dbReference>
<dbReference type="PROSITE" id="PS51274">
    <property type="entry name" value="GATASE_COBBQ"/>
    <property type="match status" value="1"/>
</dbReference>
<dbReference type="InterPro" id="IPR004484">
    <property type="entry name" value="CbiA/CobB_synth"/>
</dbReference>
<dbReference type="InterPro" id="IPR027417">
    <property type="entry name" value="P-loop_NTPase"/>
</dbReference>
<dbReference type="CDD" id="cd03130">
    <property type="entry name" value="GATase1_CobB"/>
    <property type="match status" value="1"/>
</dbReference>
<dbReference type="RefSeq" id="WP_231061147.1">
    <property type="nucleotide sequence ID" value="NZ_JAJNOR010000001.1"/>
</dbReference>
<keyword evidence="7" id="KW-0169">Cobalamin biosynthesis</keyword>
<proteinExistence type="inferred from homology"/>
<dbReference type="GO" id="GO:0005524">
    <property type="term" value="F:ATP binding"/>
    <property type="evidence" value="ECO:0007669"/>
    <property type="project" value="UniProtKB-UniRule"/>
</dbReference>
<keyword evidence="4 7" id="KW-0067">ATP-binding</keyword>
<comment type="function">
    <text evidence="7">Catalyzes the ATP-dependent amidation of the two carboxylate groups at positions a and c of cobyrinate, using either L-glutamine or ammonia as the nitrogen source.</text>
</comment>
<evidence type="ECO:0000313" key="10">
    <source>
        <dbReference type="EMBL" id="MCD2491196.1"/>
    </source>
</evidence>
<accession>A0AAP2RFW7</accession>
<comment type="similarity">
    <text evidence="7">Belongs to the CobB/CbiA family.</text>
</comment>
<keyword evidence="2 7" id="KW-0436">Ligase</keyword>
<dbReference type="GO" id="GO:0042242">
    <property type="term" value="F:cobyrinic acid a,c-diamide synthase activity"/>
    <property type="evidence" value="ECO:0007669"/>
    <property type="project" value="UniProtKB-UniRule"/>
</dbReference>
<name>A0AAP2RFW7_9FIRM</name>
<evidence type="ECO:0000256" key="7">
    <source>
        <dbReference type="HAMAP-Rule" id="MF_00027"/>
    </source>
</evidence>
<comment type="cofactor">
    <cofactor evidence="1 7">
        <name>Mg(2+)</name>
        <dbReference type="ChEBI" id="CHEBI:18420"/>
    </cofactor>
</comment>
<dbReference type="Gene3D" id="3.40.50.880">
    <property type="match status" value="1"/>
</dbReference>
<comment type="caution">
    <text evidence="10">The sequence shown here is derived from an EMBL/GenBank/DDBJ whole genome shotgun (WGS) entry which is preliminary data.</text>
</comment>
<comment type="pathway">
    <text evidence="7">Cofactor biosynthesis; adenosylcobalamin biosynthesis; cob(II)yrinate a,c-diamide from sirohydrochlorin (anaerobic route): step 10/10.</text>
</comment>
<dbReference type="InterPro" id="IPR029062">
    <property type="entry name" value="Class_I_gatase-like"/>
</dbReference>
<feature type="domain" description="CobQ/CobB/MinD/ParA nucleotide binding" evidence="8">
    <location>
        <begin position="12"/>
        <end position="186"/>
    </location>
</feature>
<reference evidence="10 11" key="1">
    <citation type="submission" date="2021-11" db="EMBL/GenBank/DDBJ databases">
        <title>Lacrimispora sp. nov. NSJ-141 isolated from human feces.</title>
        <authorList>
            <person name="Abdugheni R."/>
        </authorList>
    </citation>
    <scope>NUCLEOTIDE SEQUENCE [LARGE SCALE GENOMIC DNA]</scope>
    <source>
        <strain evidence="10 11">NSJ-141</strain>
    </source>
</reference>
<dbReference type="HAMAP" id="MF_00027">
    <property type="entry name" value="CobB_CbiA"/>
    <property type="match status" value="1"/>
</dbReference>
<dbReference type="Gene3D" id="3.40.50.300">
    <property type="entry name" value="P-loop containing nucleotide triphosphate hydrolases"/>
    <property type="match status" value="1"/>
</dbReference>
<protein>
    <recommendedName>
        <fullName evidence="7">Cobyrinate a,c-diamide synthase</fullName>
        <ecNumber evidence="7">6.3.5.11</ecNumber>
    </recommendedName>
    <alternativeName>
        <fullName evidence="7">Cobyrinic acid a,c-diamide synthetase</fullName>
    </alternativeName>
</protein>
<keyword evidence="6 7" id="KW-0315">Glutamine amidotransferase</keyword>
<evidence type="ECO:0000259" key="9">
    <source>
        <dbReference type="Pfam" id="PF07685"/>
    </source>
</evidence>
<evidence type="ECO:0000259" key="8">
    <source>
        <dbReference type="Pfam" id="PF01656"/>
    </source>
</evidence>
<dbReference type="NCBIfam" id="NF002204">
    <property type="entry name" value="PRK01077.1"/>
    <property type="match status" value="1"/>
</dbReference>
<keyword evidence="5 7" id="KW-0460">Magnesium</keyword>
<sequence length="461" mass="50685">MMAGKTPRILLSAASSGSGKTLLTCGLLEAWKQKGVRLASFKCGPDYIDPMFHRSVLGMESRNLDSFFTEKETLRFLLERGAGEADLSVIEGVMGYFDGLGGMSAEASTYEVAALTETPVVLIVNCRGMSLSAVPLIKGFLDYEKQKQIRGILLNQVSPMIYEKMKALIEAELPVKVYGYVPKLSECLLESRHLGLKRPDEMVDLKKKLSGLAEVISKTVDLEGLCALGETAPALCCKEPDLSRFASGGTVRIAVARDEAFNFYYADNLQLLEDMGAELLPFSPLRDETLPDEADGMLLGGGYPELYAGALSENTEMLSKIKNVLEEGLPCLAECGGFLYLHETLEDGEGKTWPMAGVIKGHAYRTPGLSRFGYITLTAKEDTIAGKAGERFPAHEFHYWDSTCNGDSFLAEKPAGKRRWKCMVNQGSLLAGFPHFYYYGNPELAGSFLKSCREFRRKKRG</sequence>
<evidence type="ECO:0000256" key="6">
    <source>
        <dbReference type="ARBA" id="ARBA00022962"/>
    </source>
</evidence>
<dbReference type="PANTHER" id="PTHR43873">
    <property type="entry name" value="COBYRINATE A,C-DIAMIDE SYNTHASE"/>
    <property type="match status" value="1"/>
</dbReference>
<dbReference type="PANTHER" id="PTHR43873:SF1">
    <property type="entry name" value="COBYRINATE A,C-DIAMIDE SYNTHASE"/>
    <property type="match status" value="1"/>
</dbReference>
<comment type="catalytic activity">
    <reaction evidence="7">
        <text>cob(II)yrinate + 2 L-glutamine + 2 ATP + 2 H2O = cob(II)yrinate a,c diamide + 2 L-glutamate + 2 ADP + 2 phosphate + 2 H(+)</text>
        <dbReference type="Rhea" id="RHEA:26289"/>
        <dbReference type="ChEBI" id="CHEBI:15377"/>
        <dbReference type="ChEBI" id="CHEBI:15378"/>
        <dbReference type="ChEBI" id="CHEBI:29985"/>
        <dbReference type="ChEBI" id="CHEBI:30616"/>
        <dbReference type="ChEBI" id="CHEBI:43474"/>
        <dbReference type="ChEBI" id="CHEBI:58359"/>
        <dbReference type="ChEBI" id="CHEBI:58537"/>
        <dbReference type="ChEBI" id="CHEBI:58894"/>
        <dbReference type="ChEBI" id="CHEBI:456216"/>
        <dbReference type="EC" id="6.3.5.11"/>
    </reaction>
</comment>
<organism evidence="10 11">
    <name type="scientific">Lientehia hominis</name>
    <dbReference type="NCBI Taxonomy" id="2897778"/>
    <lineage>
        <taxon>Bacteria</taxon>
        <taxon>Bacillati</taxon>
        <taxon>Bacillota</taxon>
        <taxon>Clostridia</taxon>
        <taxon>Lachnospirales</taxon>
        <taxon>Lachnospiraceae</taxon>
        <taxon>Lientehia</taxon>
    </lineage>
</organism>